<reference evidence="2 3" key="1">
    <citation type="submission" date="2018-04" db="EMBL/GenBank/DDBJ databases">
        <authorList>
            <person name="Go L.Y."/>
            <person name="Mitchell J.A."/>
        </authorList>
    </citation>
    <scope>NUCLEOTIDE SEQUENCE [LARGE SCALE GENOMIC DNA]</scope>
    <source>
        <strain evidence="2">ULC066bin1</strain>
    </source>
</reference>
<sequence length="147" mass="16465">MISAYIPNDDDTKLSLVSSRILAAHIHNKVCKLRFFEEDGSEQDAEIPAAAYQMLVDALTLMSQGNGVSLIPIQAELTTQEAADILNVSRPFVIKLLETGEIPYRKVGTHRRIHLKDAIAYKQQIDIERSKALDELVKQSQELGLYD</sequence>
<evidence type="ECO:0000259" key="1">
    <source>
        <dbReference type="Pfam" id="PF12728"/>
    </source>
</evidence>
<feature type="domain" description="Helix-turn-helix" evidence="1">
    <location>
        <begin position="77"/>
        <end position="121"/>
    </location>
</feature>
<dbReference type="EMBL" id="QBML01000006">
    <property type="protein sequence ID" value="PZO42744.1"/>
    <property type="molecule type" value="Genomic_DNA"/>
</dbReference>
<dbReference type="Proteomes" id="UP000249467">
    <property type="component" value="Unassembled WGS sequence"/>
</dbReference>
<organism evidence="2 3">
    <name type="scientific">Pseudanabaena frigida</name>
    <dbReference type="NCBI Taxonomy" id="945775"/>
    <lineage>
        <taxon>Bacteria</taxon>
        <taxon>Bacillati</taxon>
        <taxon>Cyanobacteriota</taxon>
        <taxon>Cyanophyceae</taxon>
        <taxon>Pseudanabaenales</taxon>
        <taxon>Pseudanabaenaceae</taxon>
        <taxon>Pseudanabaena</taxon>
    </lineage>
</organism>
<dbReference type="InterPro" id="IPR041657">
    <property type="entry name" value="HTH_17"/>
</dbReference>
<proteinExistence type="predicted"/>
<dbReference type="AlphaFoldDB" id="A0A2W4WCK7"/>
<keyword evidence="2" id="KW-0238">DNA-binding</keyword>
<evidence type="ECO:0000313" key="2">
    <source>
        <dbReference type="EMBL" id="PZO42744.1"/>
    </source>
</evidence>
<reference evidence="2 3" key="2">
    <citation type="submission" date="2018-06" db="EMBL/GenBank/DDBJ databases">
        <title>Metagenomic assembly of (sub)arctic Cyanobacteria and their associated microbiome from non-axenic cultures.</title>
        <authorList>
            <person name="Baurain D."/>
        </authorList>
    </citation>
    <scope>NUCLEOTIDE SEQUENCE [LARGE SCALE GENOMIC DNA]</scope>
    <source>
        <strain evidence="2">ULC066bin1</strain>
    </source>
</reference>
<dbReference type="GO" id="GO:0003677">
    <property type="term" value="F:DNA binding"/>
    <property type="evidence" value="ECO:0007669"/>
    <property type="project" value="UniProtKB-KW"/>
</dbReference>
<gene>
    <name evidence="2" type="ORF">DCF19_06880</name>
</gene>
<protein>
    <submittedName>
        <fullName evidence="2">DNA-binding protein</fullName>
    </submittedName>
</protein>
<dbReference type="NCBIfam" id="TIGR01764">
    <property type="entry name" value="excise"/>
    <property type="match status" value="1"/>
</dbReference>
<accession>A0A2W4WCK7</accession>
<name>A0A2W4WCK7_9CYAN</name>
<evidence type="ECO:0000313" key="3">
    <source>
        <dbReference type="Proteomes" id="UP000249467"/>
    </source>
</evidence>
<dbReference type="InterPro" id="IPR010093">
    <property type="entry name" value="SinI_DNA-bd"/>
</dbReference>
<comment type="caution">
    <text evidence="2">The sequence shown here is derived from an EMBL/GenBank/DDBJ whole genome shotgun (WGS) entry which is preliminary data.</text>
</comment>
<dbReference type="Pfam" id="PF12728">
    <property type="entry name" value="HTH_17"/>
    <property type="match status" value="1"/>
</dbReference>